<dbReference type="EMBL" id="LAZR01045426">
    <property type="protein sequence ID" value="KKK98900.1"/>
    <property type="molecule type" value="Genomic_DNA"/>
</dbReference>
<feature type="domain" description="Molybdopterin oxidoreductase" evidence="4">
    <location>
        <begin position="122"/>
        <end position="248"/>
    </location>
</feature>
<evidence type="ECO:0000256" key="2">
    <source>
        <dbReference type="ARBA" id="ARBA00023004"/>
    </source>
</evidence>
<dbReference type="GO" id="GO:0003954">
    <property type="term" value="F:NADH dehydrogenase activity"/>
    <property type="evidence" value="ECO:0007669"/>
    <property type="project" value="TreeGrafter"/>
</dbReference>
<dbReference type="Pfam" id="PF18465">
    <property type="entry name" value="Rieske_3"/>
    <property type="match status" value="1"/>
</dbReference>
<evidence type="ECO:0000259" key="4">
    <source>
        <dbReference type="Pfam" id="PF00384"/>
    </source>
</evidence>
<dbReference type="Gene3D" id="3.40.50.740">
    <property type="match status" value="1"/>
</dbReference>
<dbReference type="Gene3D" id="2.60.40.4210">
    <property type="match status" value="1"/>
</dbReference>
<dbReference type="InterPro" id="IPR050123">
    <property type="entry name" value="Prok_molybdopt-oxidoreductase"/>
</dbReference>
<comment type="caution">
    <text evidence="6">The sequence shown here is derived from an EMBL/GenBank/DDBJ whole genome shotgun (WGS) entry which is preliminary data.</text>
</comment>
<proteinExistence type="predicted"/>
<keyword evidence="2" id="KW-0408">Iron</keyword>
<dbReference type="GO" id="GO:0046872">
    <property type="term" value="F:metal ion binding"/>
    <property type="evidence" value="ECO:0007669"/>
    <property type="project" value="UniProtKB-KW"/>
</dbReference>
<dbReference type="InterPro" id="IPR041632">
    <property type="entry name" value="AioA/IdrA_3Fe-4S"/>
</dbReference>
<dbReference type="InterPro" id="IPR006656">
    <property type="entry name" value="Mopterin_OxRdtase"/>
</dbReference>
<feature type="domain" description="Arsenite oxidase subunit AioA/Iodate reductase subunit IdrA 3Fe-4S cluster" evidence="5">
    <location>
        <begin position="24"/>
        <end position="119"/>
    </location>
</feature>
<evidence type="ECO:0000256" key="1">
    <source>
        <dbReference type="ARBA" id="ARBA00022723"/>
    </source>
</evidence>
<dbReference type="GO" id="GO:0022904">
    <property type="term" value="P:respiratory electron transport chain"/>
    <property type="evidence" value="ECO:0007669"/>
    <property type="project" value="TreeGrafter"/>
</dbReference>
<gene>
    <name evidence="6" type="ORF">LCGC14_2638120</name>
</gene>
<keyword evidence="1" id="KW-0479">Metal-binding</keyword>
<dbReference type="GO" id="GO:0051536">
    <property type="term" value="F:iron-sulfur cluster binding"/>
    <property type="evidence" value="ECO:0007669"/>
    <property type="project" value="UniProtKB-KW"/>
</dbReference>
<protein>
    <recommendedName>
        <fullName evidence="7">Molybdopterin oxidoreductase domain-containing protein</fullName>
    </recommendedName>
</protein>
<keyword evidence="3" id="KW-0411">Iron-sulfur</keyword>
<accession>A0A0F9AKU7</accession>
<dbReference type="GO" id="GO:0016020">
    <property type="term" value="C:membrane"/>
    <property type="evidence" value="ECO:0007669"/>
    <property type="project" value="TreeGrafter"/>
</dbReference>
<reference evidence="6" key="1">
    <citation type="journal article" date="2015" name="Nature">
        <title>Complex archaea that bridge the gap between prokaryotes and eukaryotes.</title>
        <authorList>
            <person name="Spang A."/>
            <person name="Saw J.H."/>
            <person name="Jorgensen S.L."/>
            <person name="Zaremba-Niedzwiedzka K."/>
            <person name="Martijn J."/>
            <person name="Lind A.E."/>
            <person name="van Eijk R."/>
            <person name="Schleper C."/>
            <person name="Guy L."/>
            <person name="Ettema T.J."/>
        </authorList>
    </citation>
    <scope>NUCLEOTIDE SEQUENCE</scope>
</reference>
<evidence type="ECO:0000256" key="3">
    <source>
        <dbReference type="ARBA" id="ARBA00023014"/>
    </source>
</evidence>
<evidence type="ECO:0000259" key="5">
    <source>
        <dbReference type="Pfam" id="PF18465"/>
    </source>
</evidence>
<evidence type="ECO:0000313" key="6">
    <source>
        <dbReference type="EMBL" id="KKK98900.1"/>
    </source>
</evidence>
<organism evidence="6">
    <name type="scientific">marine sediment metagenome</name>
    <dbReference type="NCBI Taxonomy" id="412755"/>
    <lineage>
        <taxon>unclassified sequences</taxon>
        <taxon>metagenomes</taxon>
        <taxon>ecological metagenomes</taxon>
    </lineage>
</organism>
<dbReference type="SUPFAM" id="SSF53706">
    <property type="entry name" value="Formate dehydrogenase/DMSO reductase, domains 1-3"/>
    <property type="match status" value="1"/>
</dbReference>
<dbReference type="PANTHER" id="PTHR43105:SF10">
    <property type="entry name" value="NADH-QUINONE OXIDOREDUCTASE SUBUNIT G"/>
    <property type="match status" value="1"/>
</dbReference>
<evidence type="ECO:0008006" key="7">
    <source>
        <dbReference type="Google" id="ProtNLM"/>
    </source>
</evidence>
<name>A0A0F9AKU7_9ZZZZ</name>
<sequence>MSKINRIDTVPIPPKDADVLTTCCDYCIVGCGYKIYRWPLGKRGGIKANRNAFGKDLPIELDKGGWVAPNMHNVVSYKGKPHHVVVAPDADIKVVNKGGDHSIRGGAIAQKCYSPGTPTRDRLKHPQVRLNGQLRRISWDDAAEIFAAVSKYVIKKYGVHAWAQKMYSYQYFENTYALTKLALRHIETPAFAWHDNPSVAPSVPGWEDIGFDAFAASYEDWSLADTLLISGTDPFETKTIIWNEWIMKAIGEGM</sequence>
<dbReference type="Pfam" id="PF00384">
    <property type="entry name" value="Molybdopterin"/>
    <property type="match status" value="1"/>
</dbReference>
<dbReference type="AlphaFoldDB" id="A0A0F9AKU7"/>
<dbReference type="PANTHER" id="PTHR43105">
    <property type="entry name" value="RESPIRATORY NITRATE REDUCTASE"/>
    <property type="match status" value="1"/>
</dbReference>
<feature type="non-terminal residue" evidence="6">
    <location>
        <position position="254"/>
    </location>
</feature>